<dbReference type="Pfam" id="PF12833">
    <property type="entry name" value="HTH_18"/>
    <property type="match status" value="1"/>
</dbReference>
<evidence type="ECO:0000256" key="4">
    <source>
        <dbReference type="ARBA" id="ARBA00022553"/>
    </source>
</evidence>
<keyword evidence="3" id="KW-0963">Cytoplasm</keyword>
<keyword evidence="6" id="KW-0805">Transcription regulation</keyword>
<proteinExistence type="predicted"/>
<evidence type="ECO:0000256" key="1">
    <source>
        <dbReference type="ARBA" id="ARBA00004496"/>
    </source>
</evidence>
<dbReference type="GeneID" id="57962413"/>
<protein>
    <recommendedName>
        <fullName evidence="2">Stage 0 sporulation protein A homolog</fullName>
    </recommendedName>
</protein>
<dbReference type="InterPro" id="IPR011006">
    <property type="entry name" value="CheY-like_superfamily"/>
</dbReference>
<evidence type="ECO:0000256" key="7">
    <source>
        <dbReference type="ARBA" id="ARBA00023125"/>
    </source>
</evidence>
<evidence type="ECO:0000313" key="13">
    <source>
        <dbReference type="EMBL" id="ENZ19341.1"/>
    </source>
</evidence>
<accession>A0A0E2HFG5</accession>
<keyword evidence="7" id="KW-0238">DNA-binding</keyword>
<evidence type="ECO:0000313" key="14">
    <source>
        <dbReference type="Proteomes" id="UP000013085"/>
    </source>
</evidence>
<evidence type="ECO:0000256" key="3">
    <source>
        <dbReference type="ARBA" id="ARBA00022490"/>
    </source>
</evidence>
<keyword evidence="4 10" id="KW-0597">Phosphoprotein</keyword>
<comment type="subcellular location">
    <subcellularLocation>
        <location evidence="1">Cytoplasm</location>
    </subcellularLocation>
</comment>
<evidence type="ECO:0000256" key="5">
    <source>
        <dbReference type="ARBA" id="ARBA00023012"/>
    </source>
</evidence>
<dbReference type="RefSeq" id="WP_002586833.1">
    <property type="nucleotide sequence ID" value="NZ_KB850987.1"/>
</dbReference>
<dbReference type="GO" id="GO:0003700">
    <property type="term" value="F:DNA-binding transcription factor activity"/>
    <property type="evidence" value="ECO:0007669"/>
    <property type="project" value="InterPro"/>
</dbReference>
<dbReference type="PROSITE" id="PS01124">
    <property type="entry name" value="HTH_ARAC_FAMILY_2"/>
    <property type="match status" value="1"/>
</dbReference>
<dbReference type="GO" id="GO:0005737">
    <property type="term" value="C:cytoplasm"/>
    <property type="evidence" value="ECO:0007669"/>
    <property type="project" value="UniProtKB-SubCell"/>
</dbReference>
<dbReference type="InterPro" id="IPR009057">
    <property type="entry name" value="Homeodomain-like_sf"/>
</dbReference>
<gene>
    <name evidence="13" type="ORF">HMPREF1090_00725</name>
</gene>
<feature type="domain" description="HTH araC/xylS-type" evidence="11">
    <location>
        <begin position="414"/>
        <end position="512"/>
    </location>
</feature>
<feature type="modified residue" description="4-aspartylphosphate" evidence="10">
    <location>
        <position position="55"/>
    </location>
</feature>
<dbReference type="GO" id="GO:0043565">
    <property type="term" value="F:sequence-specific DNA binding"/>
    <property type="evidence" value="ECO:0007669"/>
    <property type="project" value="InterPro"/>
</dbReference>
<evidence type="ECO:0000256" key="9">
    <source>
        <dbReference type="ARBA" id="ARBA00024867"/>
    </source>
</evidence>
<dbReference type="PATRIC" id="fig|999408.3.peg.774"/>
<dbReference type="CDD" id="cd17536">
    <property type="entry name" value="REC_YesN-like"/>
    <property type="match status" value="1"/>
</dbReference>
<dbReference type="Pfam" id="PF00072">
    <property type="entry name" value="Response_reg"/>
    <property type="match status" value="1"/>
</dbReference>
<dbReference type="HOGENOM" id="CLU_000445_5_0_9"/>
<dbReference type="Proteomes" id="UP000013085">
    <property type="component" value="Unassembled WGS sequence"/>
</dbReference>
<dbReference type="Gene3D" id="3.40.50.2300">
    <property type="match status" value="1"/>
</dbReference>
<feature type="domain" description="Response regulatory" evidence="12">
    <location>
        <begin position="3"/>
        <end position="120"/>
    </location>
</feature>
<dbReference type="SMART" id="SM00448">
    <property type="entry name" value="REC"/>
    <property type="match status" value="1"/>
</dbReference>
<evidence type="ECO:0000259" key="11">
    <source>
        <dbReference type="PROSITE" id="PS01124"/>
    </source>
</evidence>
<dbReference type="PROSITE" id="PS50110">
    <property type="entry name" value="RESPONSE_REGULATORY"/>
    <property type="match status" value="1"/>
</dbReference>
<evidence type="ECO:0000259" key="12">
    <source>
        <dbReference type="PROSITE" id="PS50110"/>
    </source>
</evidence>
<dbReference type="PANTHER" id="PTHR42713:SF3">
    <property type="entry name" value="TRANSCRIPTIONAL REGULATORY PROTEIN HPTR"/>
    <property type="match status" value="1"/>
</dbReference>
<evidence type="ECO:0000256" key="2">
    <source>
        <dbReference type="ARBA" id="ARBA00018672"/>
    </source>
</evidence>
<name>A0A0E2HFG5_9FIRM</name>
<dbReference type="SMART" id="SM00342">
    <property type="entry name" value="HTH_ARAC"/>
    <property type="match status" value="1"/>
</dbReference>
<organism evidence="13 14">
    <name type="scientific">[Clostridium] clostridioforme 90A8</name>
    <dbReference type="NCBI Taxonomy" id="999408"/>
    <lineage>
        <taxon>Bacteria</taxon>
        <taxon>Bacillati</taxon>
        <taxon>Bacillota</taxon>
        <taxon>Clostridia</taxon>
        <taxon>Lachnospirales</taxon>
        <taxon>Lachnospiraceae</taxon>
        <taxon>Enterocloster</taxon>
    </lineage>
</organism>
<dbReference type="GO" id="GO:0000160">
    <property type="term" value="P:phosphorelay signal transduction system"/>
    <property type="evidence" value="ECO:0007669"/>
    <property type="project" value="UniProtKB-KW"/>
</dbReference>
<evidence type="ECO:0000256" key="10">
    <source>
        <dbReference type="PROSITE-ProRule" id="PRU00169"/>
    </source>
</evidence>
<dbReference type="PROSITE" id="PS00041">
    <property type="entry name" value="HTH_ARAC_FAMILY_1"/>
    <property type="match status" value="1"/>
</dbReference>
<dbReference type="PRINTS" id="PR00032">
    <property type="entry name" value="HTHARAC"/>
</dbReference>
<keyword evidence="5" id="KW-0902">Two-component regulatory system</keyword>
<dbReference type="InterPro" id="IPR020449">
    <property type="entry name" value="Tscrpt_reg_AraC-type_HTH"/>
</dbReference>
<dbReference type="PANTHER" id="PTHR42713">
    <property type="entry name" value="HISTIDINE KINASE-RELATED"/>
    <property type="match status" value="1"/>
</dbReference>
<evidence type="ECO:0000256" key="8">
    <source>
        <dbReference type="ARBA" id="ARBA00023163"/>
    </source>
</evidence>
<reference evidence="13 14" key="1">
    <citation type="submission" date="2013-01" db="EMBL/GenBank/DDBJ databases">
        <title>The Genome Sequence of Clostridium clostridioforme 90A8.</title>
        <authorList>
            <consortium name="The Broad Institute Genome Sequencing Platform"/>
            <person name="Earl A."/>
            <person name="Ward D."/>
            <person name="Feldgarden M."/>
            <person name="Gevers D."/>
            <person name="Courvalin P."/>
            <person name="Lambert T."/>
            <person name="Walker B."/>
            <person name="Young S.K."/>
            <person name="Zeng Q."/>
            <person name="Gargeya S."/>
            <person name="Fitzgerald M."/>
            <person name="Haas B."/>
            <person name="Abouelleil A."/>
            <person name="Alvarado L."/>
            <person name="Arachchi H.M."/>
            <person name="Berlin A.M."/>
            <person name="Chapman S.B."/>
            <person name="Dewar J."/>
            <person name="Goldberg J."/>
            <person name="Griggs A."/>
            <person name="Gujja S."/>
            <person name="Hansen M."/>
            <person name="Howarth C."/>
            <person name="Imamovic A."/>
            <person name="Larimer J."/>
            <person name="McCowan C."/>
            <person name="Murphy C."/>
            <person name="Neiman D."/>
            <person name="Pearson M."/>
            <person name="Priest M."/>
            <person name="Roberts A."/>
            <person name="Saif S."/>
            <person name="Shea T."/>
            <person name="Sisk P."/>
            <person name="Sykes S."/>
            <person name="Wortman J."/>
            <person name="Nusbaum C."/>
            <person name="Birren B."/>
        </authorList>
    </citation>
    <scope>NUCLEOTIDE SEQUENCE [LARGE SCALE GENOMIC DNA]</scope>
    <source>
        <strain evidence="13 14">90A8</strain>
    </source>
</reference>
<comment type="caution">
    <text evidence="13">The sequence shown here is derived from an EMBL/GenBank/DDBJ whole genome shotgun (WGS) entry which is preliminary data.</text>
</comment>
<dbReference type="SUPFAM" id="SSF52172">
    <property type="entry name" value="CheY-like"/>
    <property type="match status" value="1"/>
</dbReference>
<comment type="function">
    <text evidence="9">May play the central regulatory role in sporulation. It may be an element of the effector pathway responsible for the activation of sporulation genes in response to nutritional stress. Spo0A may act in concert with spo0H (a sigma factor) to control the expression of some genes that are critical to the sporulation process.</text>
</comment>
<dbReference type="InterPro" id="IPR051552">
    <property type="entry name" value="HptR"/>
</dbReference>
<dbReference type="InterPro" id="IPR018062">
    <property type="entry name" value="HTH_AraC-typ_CS"/>
</dbReference>
<dbReference type="InterPro" id="IPR001789">
    <property type="entry name" value="Sig_transdc_resp-reg_receiver"/>
</dbReference>
<dbReference type="EMBL" id="AGYR01000005">
    <property type="protein sequence ID" value="ENZ19341.1"/>
    <property type="molecule type" value="Genomic_DNA"/>
</dbReference>
<sequence>MIKILIADDEPLVRAGIKAVIPWNDHGFDVIGEVSDGNEAYEKILALKPDILITDIKMPGMDGITLLKKLKQEKVSIQSVVLSCFDEFELVREAMKYGARDYILKLSIDPAKILEVLGEIRQDLADLPENEPHFSLNTDDLKYLFIKKLQNRGFTSDEQIENVLHNIQLTISLKNYYLMRFTFEPETAKIPDDNRRKMIYNLLNQLCQRYPGNELFSLDEKGYLIIQNAEKNDFLCRQISAAMKQYANQTVYFGISPRLKDYSVFKDGLKQADDTLNTCVFYEKTEPLTFQMLTSAGFPFITSCLAQKLYISLSSGNTEKSCELISRFLLWLKSGLFFSSLCYSYLEEILNIYVRVAREQNFSIYQMQDGEADIFSRIRQTHTLRSCEQVLSGFTRKFTEFIREKRSGERSEILKIKEYLQLHYSENIDLNLIAELVNITPSHLSNLFKKETGVNFSTYLTDVRMKAARKLLQSPEFLIYEVAEKTGYSNAGYFGKAFKKYWGISPEEFKKEQR</sequence>
<keyword evidence="8" id="KW-0804">Transcription</keyword>
<dbReference type="SUPFAM" id="SSF46689">
    <property type="entry name" value="Homeodomain-like"/>
    <property type="match status" value="2"/>
</dbReference>
<dbReference type="Gene3D" id="1.10.10.60">
    <property type="entry name" value="Homeodomain-like"/>
    <property type="match status" value="2"/>
</dbReference>
<dbReference type="InterPro" id="IPR018060">
    <property type="entry name" value="HTH_AraC"/>
</dbReference>
<dbReference type="AlphaFoldDB" id="A0A0E2HFG5"/>
<evidence type="ECO:0000256" key="6">
    <source>
        <dbReference type="ARBA" id="ARBA00023015"/>
    </source>
</evidence>